<dbReference type="PANTHER" id="PTHR12599">
    <property type="entry name" value="PTERIN-4-ALPHA-CARBINOLAMINE DEHYDRATASE"/>
    <property type="match status" value="1"/>
</dbReference>
<dbReference type="GO" id="GO:0006729">
    <property type="term" value="P:tetrahydrobiopterin biosynthetic process"/>
    <property type="evidence" value="ECO:0007669"/>
    <property type="project" value="InterPro"/>
</dbReference>
<gene>
    <name evidence="5" type="ORF">UU14_C0054G0003</name>
</gene>
<dbReference type="CDD" id="cd00488">
    <property type="entry name" value="PCD_DCoH"/>
    <property type="match status" value="1"/>
</dbReference>
<evidence type="ECO:0000256" key="1">
    <source>
        <dbReference type="ARBA" id="ARBA00001554"/>
    </source>
</evidence>
<dbReference type="PATRIC" id="fig|1618482.3.peg.1252"/>
<protein>
    <recommendedName>
        <fullName evidence="4">Putative pterin-4-alpha-carbinolamine dehydratase</fullName>
        <shortName evidence="4">PHS</shortName>
        <ecNumber evidence="4">4.2.1.96</ecNumber>
    </recommendedName>
    <alternativeName>
        <fullName evidence="4">4-alpha-hydroxy-tetrahydropterin dehydratase</fullName>
    </alternativeName>
    <alternativeName>
        <fullName evidence="4">Pterin carbinolamine dehydratase</fullName>
        <shortName evidence="4">PCD</shortName>
    </alternativeName>
</protein>
<accession>A0A0G0W4N1</accession>
<dbReference type="EC" id="4.2.1.96" evidence="4"/>
<dbReference type="Proteomes" id="UP000034664">
    <property type="component" value="Unassembled WGS sequence"/>
</dbReference>
<proteinExistence type="inferred from homology"/>
<keyword evidence="3 4" id="KW-0456">Lyase</keyword>
<dbReference type="EMBL" id="LBZM01000054">
    <property type="protein sequence ID" value="KKR70222.1"/>
    <property type="molecule type" value="Genomic_DNA"/>
</dbReference>
<dbReference type="AlphaFoldDB" id="A0A0G0W4N1"/>
<dbReference type="Gene3D" id="3.30.1360.20">
    <property type="entry name" value="Transcriptional coactivator/pterin dehydratase"/>
    <property type="match status" value="1"/>
</dbReference>
<dbReference type="Pfam" id="PF01329">
    <property type="entry name" value="Pterin_4a"/>
    <property type="match status" value="1"/>
</dbReference>
<dbReference type="InterPro" id="IPR036428">
    <property type="entry name" value="PCD_sf"/>
</dbReference>
<reference evidence="5 6" key="1">
    <citation type="journal article" date="2015" name="Nature">
        <title>rRNA introns, odd ribosomes, and small enigmatic genomes across a large radiation of phyla.</title>
        <authorList>
            <person name="Brown C.T."/>
            <person name="Hug L.A."/>
            <person name="Thomas B.C."/>
            <person name="Sharon I."/>
            <person name="Castelle C.J."/>
            <person name="Singh A."/>
            <person name="Wilkins M.J."/>
            <person name="Williams K.H."/>
            <person name="Banfield J.F."/>
        </authorList>
    </citation>
    <scope>NUCLEOTIDE SEQUENCE [LARGE SCALE GENOMIC DNA]</scope>
</reference>
<evidence type="ECO:0000313" key="6">
    <source>
        <dbReference type="Proteomes" id="UP000034664"/>
    </source>
</evidence>
<comment type="caution">
    <text evidence="5">The sequence shown here is derived from an EMBL/GenBank/DDBJ whole genome shotgun (WGS) entry which is preliminary data.</text>
</comment>
<evidence type="ECO:0000256" key="4">
    <source>
        <dbReference type="HAMAP-Rule" id="MF_00434"/>
    </source>
</evidence>
<comment type="similarity">
    <text evidence="2 4">Belongs to the pterin-4-alpha-carbinolamine dehydratase family.</text>
</comment>
<evidence type="ECO:0000313" key="5">
    <source>
        <dbReference type="EMBL" id="KKR70222.1"/>
    </source>
</evidence>
<name>A0A0G0W4N1_9BACT</name>
<dbReference type="NCBIfam" id="NF002017">
    <property type="entry name" value="PRK00823.1-2"/>
    <property type="match status" value="1"/>
</dbReference>
<dbReference type="GO" id="GO:0008124">
    <property type="term" value="F:4-alpha-hydroxytetrahydrobiopterin dehydratase activity"/>
    <property type="evidence" value="ECO:0007669"/>
    <property type="project" value="UniProtKB-UniRule"/>
</dbReference>
<comment type="catalytic activity">
    <reaction evidence="1 4">
        <text>(4aS,6R)-4a-hydroxy-L-erythro-5,6,7,8-tetrahydrobiopterin = (6R)-L-erythro-6,7-dihydrobiopterin + H2O</text>
        <dbReference type="Rhea" id="RHEA:11920"/>
        <dbReference type="ChEBI" id="CHEBI:15377"/>
        <dbReference type="ChEBI" id="CHEBI:15642"/>
        <dbReference type="ChEBI" id="CHEBI:43120"/>
        <dbReference type="EC" id="4.2.1.96"/>
    </reaction>
</comment>
<dbReference type="PANTHER" id="PTHR12599:SF0">
    <property type="entry name" value="PTERIN-4-ALPHA-CARBINOLAMINE DEHYDRATASE"/>
    <property type="match status" value="1"/>
</dbReference>
<evidence type="ECO:0000256" key="3">
    <source>
        <dbReference type="ARBA" id="ARBA00023239"/>
    </source>
</evidence>
<evidence type="ECO:0000256" key="2">
    <source>
        <dbReference type="ARBA" id="ARBA00006472"/>
    </source>
</evidence>
<dbReference type="InterPro" id="IPR001533">
    <property type="entry name" value="Pterin_deHydtase"/>
</dbReference>
<dbReference type="SUPFAM" id="SSF55248">
    <property type="entry name" value="PCD-like"/>
    <property type="match status" value="1"/>
</dbReference>
<dbReference type="HAMAP" id="MF_00434">
    <property type="entry name" value="Pterin_4_alpha"/>
    <property type="match status" value="1"/>
</dbReference>
<organism evidence="5 6">
    <name type="scientific">Candidatus Roizmanbacteria bacterium GW2011_GWB1_40_7</name>
    <dbReference type="NCBI Taxonomy" id="1618482"/>
    <lineage>
        <taxon>Bacteria</taxon>
        <taxon>Candidatus Roizmaniibacteriota</taxon>
    </lineage>
</organism>
<sequence>MDDLTQKHCVPCEGGVDPFTPEEIEKYNSVLATPWDVVDHKKIKREFKFKDFKEAMKFVNRVAEIAESEGHHPDIYIFYNKVRLELWTHAIGGLSINDFILAAKIEHLLSSQI</sequence>